<dbReference type="AlphaFoldDB" id="A0A0A1UEV9"/>
<dbReference type="Proteomes" id="UP000014680">
    <property type="component" value="Unassembled WGS sequence"/>
</dbReference>
<name>A0A0A1UEV9_ENTIV</name>
<dbReference type="KEGG" id="eiv:EIN_153930"/>
<accession>A0A0A1UEV9</accession>
<evidence type="ECO:0000313" key="1">
    <source>
        <dbReference type="EMBL" id="ELP91356.1"/>
    </source>
</evidence>
<gene>
    <name evidence="1" type="ORF">EIN_153930</name>
</gene>
<dbReference type="OrthoDB" id="25209at2759"/>
<proteinExistence type="predicted"/>
<evidence type="ECO:0000313" key="2">
    <source>
        <dbReference type="Proteomes" id="UP000014680"/>
    </source>
</evidence>
<dbReference type="RefSeq" id="XP_004258127.1">
    <property type="nucleotide sequence ID" value="XM_004258079.1"/>
</dbReference>
<keyword evidence="2" id="KW-1185">Reference proteome</keyword>
<sequence>MSSEQTFTPRYIVNKRNLQNYETMQHAILIGLLNSFCEFVVKKPRKQTIVRHCMPKLKLIRINGEELEVMKMADDHCRPMYDEECKRGMNKQTAFRRYEKNKKIFVINILYDIALELGFFFDAKLSRKTDKSLRIDRIQKVFYKGQYLMNITDLLQVGENINDYINSLLAKDNKAILGIGDKSIQGYFSRYDIGQKALSFNLC</sequence>
<dbReference type="EMBL" id="KB206474">
    <property type="protein sequence ID" value="ELP91356.1"/>
    <property type="molecule type" value="Genomic_DNA"/>
</dbReference>
<dbReference type="VEuPathDB" id="AmoebaDB:EIN_153930"/>
<organism evidence="1 2">
    <name type="scientific">Entamoeba invadens IP1</name>
    <dbReference type="NCBI Taxonomy" id="370355"/>
    <lineage>
        <taxon>Eukaryota</taxon>
        <taxon>Amoebozoa</taxon>
        <taxon>Evosea</taxon>
        <taxon>Archamoebae</taxon>
        <taxon>Mastigamoebida</taxon>
        <taxon>Entamoebidae</taxon>
        <taxon>Entamoeba</taxon>
    </lineage>
</organism>
<dbReference type="OMA" id="ADKKLMN"/>
<protein>
    <submittedName>
        <fullName evidence="1">Uncharacterized protein</fullName>
    </submittedName>
</protein>
<dbReference type="GeneID" id="14890418"/>
<reference evidence="1 2" key="1">
    <citation type="submission" date="2012-10" db="EMBL/GenBank/DDBJ databases">
        <authorList>
            <person name="Zafar N."/>
            <person name="Inman J."/>
            <person name="Hall N."/>
            <person name="Lorenzi H."/>
            <person name="Caler E."/>
        </authorList>
    </citation>
    <scope>NUCLEOTIDE SEQUENCE [LARGE SCALE GENOMIC DNA]</scope>
    <source>
        <strain evidence="1 2">IP1</strain>
    </source>
</reference>